<accession>A0A7V4G9H0</accession>
<keyword evidence="6 7" id="KW-0472">Membrane</keyword>
<sequence>MHPILIKIGPLTLFTYGFFLALGFVTAIWVAGREARRLGLPVGRFYDLCFFIIIASLVGSRLLYVILEPEKFLKEPLKIFAMWEGGLVFHGGLVAALAVAFWYMRRHGLPWRPTFDALAVGMPLGQTLGRIGCFMAGCCYGAPTDLPWAVTFTHPETLCPVQVPLHPAQLYESGLSLGVFAVLFWLRKRKRYDGQIILTYFLLAGTVRFVVEFFRAPTTLDYRGPVLFWNMPSTQVTALGIALLSGLGLLWIRWRSARGGSPLPQGPKE</sequence>
<organism evidence="8">
    <name type="scientific">Desulfobacca acetoxidans</name>
    <dbReference type="NCBI Taxonomy" id="60893"/>
    <lineage>
        <taxon>Bacteria</taxon>
        <taxon>Pseudomonadati</taxon>
        <taxon>Thermodesulfobacteriota</taxon>
        <taxon>Desulfobaccia</taxon>
        <taxon>Desulfobaccales</taxon>
        <taxon>Desulfobaccaceae</taxon>
        <taxon>Desulfobacca</taxon>
    </lineage>
</organism>
<reference evidence="8" key="1">
    <citation type="journal article" date="2020" name="mSystems">
        <title>Genome- and Community-Level Interaction Insights into Carbon Utilization and Element Cycling Functions of Hydrothermarchaeota in Hydrothermal Sediment.</title>
        <authorList>
            <person name="Zhou Z."/>
            <person name="Liu Y."/>
            <person name="Xu W."/>
            <person name="Pan J."/>
            <person name="Luo Z.H."/>
            <person name="Li M."/>
        </authorList>
    </citation>
    <scope>NUCLEOTIDE SEQUENCE [LARGE SCALE GENOMIC DNA]</scope>
    <source>
        <strain evidence="8">SpSt-548</strain>
    </source>
</reference>
<dbReference type="GO" id="GO:0008961">
    <property type="term" value="F:phosphatidylglycerol-prolipoprotein diacylglyceryl transferase activity"/>
    <property type="evidence" value="ECO:0007669"/>
    <property type="project" value="UniProtKB-UniRule"/>
</dbReference>
<comment type="function">
    <text evidence="7">Catalyzes the transfer of the diacylglyceryl group from phosphatidylglycerol to the sulfhydryl group of the N-terminal cysteine of a prolipoprotein, the first step in the formation of mature lipoproteins.</text>
</comment>
<dbReference type="GO" id="GO:0005886">
    <property type="term" value="C:plasma membrane"/>
    <property type="evidence" value="ECO:0007669"/>
    <property type="project" value="UniProtKB-SubCell"/>
</dbReference>
<evidence type="ECO:0000256" key="5">
    <source>
        <dbReference type="ARBA" id="ARBA00022989"/>
    </source>
</evidence>
<comment type="caution">
    <text evidence="8">The sequence shown here is derived from an EMBL/GenBank/DDBJ whole genome shotgun (WGS) entry which is preliminary data.</text>
</comment>
<dbReference type="HAMAP" id="MF_01147">
    <property type="entry name" value="Lgt"/>
    <property type="match status" value="1"/>
</dbReference>
<protein>
    <recommendedName>
        <fullName evidence="7">Phosphatidylglycerol--prolipoprotein diacylglyceryl transferase</fullName>
        <ecNumber evidence="7">2.5.1.145</ecNumber>
    </recommendedName>
</protein>
<comment type="pathway">
    <text evidence="7">Protein modification; lipoprotein biosynthesis (diacylglyceryl transfer).</text>
</comment>
<dbReference type="PANTHER" id="PTHR30589">
    <property type="entry name" value="PROLIPOPROTEIN DIACYLGLYCERYL TRANSFERASE"/>
    <property type="match status" value="1"/>
</dbReference>
<feature type="binding site" evidence="7">
    <location>
        <position position="130"/>
    </location>
    <ligand>
        <name>a 1,2-diacyl-sn-glycero-3-phospho-(1'-sn-glycerol)</name>
        <dbReference type="ChEBI" id="CHEBI:64716"/>
    </ligand>
</feature>
<evidence type="ECO:0000256" key="4">
    <source>
        <dbReference type="ARBA" id="ARBA00022692"/>
    </source>
</evidence>
<comment type="similarity">
    <text evidence="1 7">Belongs to the Lgt family.</text>
</comment>
<feature type="transmembrane region" description="Helical" evidence="7">
    <location>
        <begin position="12"/>
        <end position="32"/>
    </location>
</feature>
<comment type="subcellular location">
    <subcellularLocation>
        <location evidence="7">Cell membrane</location>
        <topology evidence="7">Multi-pass membrane protein</topology>
    </subcellularLocation>
</comment>
<feature type="transmembrane region" description="Helical" evidence="7">
    <location>
        <begin position="44"/>
        <end position="67"/>
    </location>
</feature>
<dbReference type="EC" id="2.5.1.145" evidence="7"/>
<gene>
    <name evidence="7 8" type="primary">lgt</name>
    <name evidence="8" type="ORF">ENT08_09055</name>
</gene>
<dbReference type="PANTHER" id="PTHR30589:SF0">
    <property type="entry name" value="PHOSPHATIDYLGLYCEROL--PROLIPOPROTEIN DIACYLGLYCERYL TRANSFERASE"/>
    <property type="match status" value="1"/>
</dbReference>
<keyword evidence="8" id="KW-0449">Lipoprotein</keyword>
<dbReference type="AlphaFoldDB" id="A0A7V4G9H0"/>
<dbReference type="InterPro" id="IPR001640">
    <property type="entry name" value="Lgt"/>
</dbReference>
<dbReference type="EMBL" id="DSXI01000538">
    <property type="protein sequence ID" value="HGS05860.1"/>
    <property type="molecule type" value="Genomic_DNA"/>
</dbReference>
<evidence type="ECO:0000256" key="6">
    <source>
        <dbReference type="ARBA" id="ARBA00023136"/>
    </source>
</evidence>
<dbReference type="UniPathway" id="UPA00664"/>
<feature type="transmembrane region" description="Helical" evidence="7">
    <location>
        <begin position="236"/>
        <end position="254"/>
    </location>
</feature>
<evidence type="ECO:0000313" key="8">
    <source>
        <dbReference type="EMBL" id="HGS05860.1"/>
    </source>
</evidence>
<evidence type="ECO:0000256" key="1">
    <source>
        <dbReference type="ARBA" id="ARBA00007150"/>
    </source>
</evidence>
<keyword evidence="3 7" id="KW-0808">Transferase</keyword>
<keyword evidence="5 7" id="KW-1133">Transmembrane helix</keyword>
<comment type="catalytic activity">
    <reaction evidence="7">
        <text>L-cysteinyl-[prolipoprotein] + a 1,2-diacyl-sn-glycero-3-phospho-(1'-sn-glycerol) = an S-1,2-diacyl-sn-glyceryl-L-cysteinyl-[prolipoprotein] + sn-glycerol 1-phosphate + H(+)</text>
        <dbReference type="Rhea" id="RHEA:56712"/>
        <dbReference type="Rhea" id="RHEA-COMP:14679"/>
        <dbReference type="Rhea" id="RHEA-COMP:14680"/>
        <dbReference type="ChEBI" id="CHEBI:15378"/>
        <dbReference type="ChEBI" id="CHEBI:29950"/>
        <dbReference type="ChEBI" id="CHEBI:57685"/>
        <dbReference type="ChEBI" id="CHEBI:64716"/>
        <dbReference type="ChEBI" id="CHEBI:140658"/>
        <dbReference type="EC" id="2.5.1.145"/>
    </reaction>
</comment>
<dbReference type="NCBIfam" id="TIGR00544">
    <property type="entry name" value="lgt"/>
    <property type="match status" value="1"/>
</dbReference>
<keyword evidence="4 7" id="KW-0812">Transmembrane</keyword>
<name>A0A7V4G9H0_9BACT</name>
<evidence type="ECO:0000256" key="7">
    <source>
        <dbReference type="HAMAP-Rule" id="MF_01147"/>
    </source>
</evidence>
<dbReference type="GO" id="GO:0042158">
    <property type="term" value="P:lipoprotein biosynthetic process"/>
    <property type="evidence" value="ECO:0007669"/>
    <property type="project" value="UniProtKB-UniRule"/>
</dbReference>
<keyword evidence="2 7" id="KW-1003">Cell membrane</keyword>
<evidence type="ECO:0000256" key="2">
    <source>
        <dbReference type="ARBA" id="ARBA00022475"/>
    </source>
</evidence>
<feature type="transmembrane region" description="Helical" evidence="7">
    <location>
        <begin position="198"/>
        <end position="216"/>
    </location>
</feature>
<dbReference type="Pfam" id="PF01790">
    <property type="entry name" value="LGT"/>
    <property type="match status" value="1"/>
</dbReference>
<evidence type="ECO:0000256" key="3">
    <source>
        <dbReference type="ARBA" id="ARBA00022679"/>
    </source>
</evidence>
<proteinExistence type="inferred from homology"/>
<feature type="transmembrane region" description="Helical" evidence="7">
    <location>
        <begin position="79"/>
        <end position="104"/>
    </location>
</feature>